<dbReference type="EMBL" id="JAODUO010000294">
    <property type="protein sequence ID" value="KAK2183830.1"/>
    <property type="molecule type" value="Genomic_DNA"/>
</dbReference>
<name>A0AAD9UC40_RIDPI</name>
<comment type="caution">
    <text evidence="1">The sequence shown here is derived from an EMBL/GenBank/DDBJ whole genome shotgun (WGS) entry which is preliminary data.</text>
</comment>
<evidence type="ECO:0000313" key="2">
    <source>
        <dbReference type="Proteomes" id="UP001209878"/>
    </source>
</evidence>
<dbReference type="Proteomes" id="UP001209878">
    <property type="component" value="Unassembled WGS sequence"/>
</dbReference>
<keyword evidence="2" id="KW-1185">Reference proteome</keyword>
<accession>A0AAD9UC40</accession>
<reference evidence="1" key="1">
    <citation type="journal article" date="2023" name="Mol. Biol. Evol.">
        <title>Third-Generation Sequencing Reveals the Adaptive Role of the Epigenome in Three Deep-Sea Polychaetes.</title>
        <authorList>
            <person name="Perez M."/>
            <person name="Aroh O."/>
            <person name="Sun Y."/>
            <person name="Lan Y."/>
            <person name="Juniper S.K."/>
            <person name="Young C.R."/>
            <person name="Angers B."/>
            <person name="Qian P.Y."/>
        </authorList>
    </citation>
    <scope>NUCLEOTIDE SEQUENCE</scope>
    <source>
        <strain evidence="1">R07B-5</strain>
    </source>
</reference>
<proteinExistence type="predicted"/>
<gene>
    <name evidence="1" type="ORF">NP493_295g07004</name>
</gene>
<protein>
    <submittedName>
        <fullName evidence="1">Uncharacterized protein</fullName>
    </submittedName>
</protein>
<sequence>MCYTCSYVYTPDRLKTRECVDAPENVTQGSTAIPCPHPRYCTITRRLDYNLPNRTVNGQKVAGDIRSYLRSCDTVNRGNYCLKEVNFNRETCYSTCRASYCNTFNGEQDPKEFVGNGTKTSDLNWPNLFNYNAELGGSMTAASGMLVGLGAAAAFVHAWP</sequence>
<organism evidence="1 2">
    <name type="scientific">Ridgeia piscesae</name>
    <name type="common">Tubeworm</name>
    <dbReference type="NCBI Taxonomy" id="27915"/>
    <lineage>
        <taxon>Eukaryota</taxon>
        <taxon>Metazoa</taxon>
        <taxon>Spiralia</taxon>
        <taxon>Lophotrochozoa</taxon>
        <taxon>Annelida</taxon>
        <taxon>Polychaeta</taxon>
        <taxon>Sedentaria</taxon>
        <taxon>Canalipalpata</taxon>
        <taxon>Sabellida</taxon>
        <taxon>Siboglinidae</taxon>
        <taxon>Ridgeia</taxon>
    </lineage>
</organism>
<dbReference type="AlphaFoldDB" id="A0AAD9UC40"/>
<evidence type="ECO:0000313" key="1">
    <source>
        <dbReference type="EMBL" id="KAK2183830.1"/>
    </source>
</evidence>